<comment type="caution">
    <text evidence="1">The sequence shown here is derived from an EMBL/GenBank/DDBJ whole genome shotgun (WGS) entry which is preliminary data.</text>
</comment>
<dbReference type="EMBL" id="QJJR01000008">
    <property type="protein sequence ID" value="PXW90086.1"/>
    <property type="molecule type" value="Genomic_DNA"/>
</dbReference>
<organism evidence="1 2">
    <name type="scientific">Streptohalobacillus salinus</name>
    <dbReference type="NCBI Taxonomy" id="621096"/>
    <lineage>
        <taxon>Bacteria</taxon>
        <taxon>Bacillati</taxon>
        <taxon>Bacillota</taxon>
        <taxon>Bacilli</taxon>
        <taxon>Bacillales</taxon>
        <taxon>Bacillaceae</taxon>
        <taxon>Streptohalobacillus</taxon>
    </lineage>
</organism>
<accession>A0A2V3W969</accession>
<dbReference type="RefSeq" id="WP_110251618.1">
    <property type="nucleotide sequence ID" value="NZ_QJJR01000008.1"/>
</dbReference>
<dbReference type="Proteomes" id="UP000247922">
    <property type="component" value="Unassembled WGS sequence"/>
</dbReference>
<keyword evidence="2" id="KW-1185">Reference proteome</keyword>
<evidence type="ECO:0000313" key="2">
    <source>
        <dbReference type="Proteomes" id="UP000247922"/>
    </source>
</evidence>
<sequence>MGFKQTWNKFFNNHSETSEKHWDKDLQSRYYKTTKDRAFDAVTQYFKRQPNCEVKATSHDHGEITVNYKGKRRAFVVATVIMVKPMQTSVDLSVTTEGGLFDLGFSHKLITKFYQDLQKEMNEIKK</sequence>
<gene>
    <name evidence="1" type="ORF">DES38_108103</name>
</gene>
<dbReference type="OrthoDB" id="2353056at2"/>
<evidence type="ECO:0000313" key="1">
    <source>
        <dbReference type="EMBL" id="PXW90086.1"/>
    </source>
</evidence>
<name>A0A2V3W969_9BACI</name>
<reference evidence="1 2" key="1">
    <citation type="submission" date="2018-05" db="EMBL/GenBank/DDBJ databases">
        <title>Genomic Encyclopedia of Type Strains, Phase IV (KMG-IV): sequencing the most valuable type-strain genomes for metagenomic binning, comparative biology and taxonomic classification.</title>
        <authorList>
            <person name="Goeker M."/>
        </authorList>
    </citation>
    <scope>NUCLEOTIDE SEQUENCE [LARGE SCALE GENOMIC DNA]</scope>
    <source>
        <strain evidence="1 2">DSM 22440</strain>
    </source>
</reference>
<protein>
    <submittedName>
        <fullName evidence="1">Uncharacterized protein DUF1499</fullName>
    </submittedName>
</protein>
<dbReference type="AlphaFoldDB" id="A0A2V3W969"/>
<proteinExistence type="predicted"/>